<feature type="active site" description="Proton donor" evidence="7">
    <location>
        <position position="104"/>
    </location>
</feature>
<evidence type="ECO:0000259" key="8">
    <source>
        <dbReference type="SMART" id="SM00934"/>
    </source>
</evidence>
<evidence type="ECO:0000256" key="2">
    <source>
        <dbReference type="ARBA" id="ARBA00008847"/>
    </source>
</evidence>
<dbReference type="PROSITE" id="PS00156">
    <property type="entry name" value="OMPDECASE"/>
    <property type="match status" value="1"/>
</dbReference>
<evidence type="ECO:0000313" key="9">
    <source>
        <dbReference type="EMBL" id="SHJ70341.1"/>
    </source>
</evidence>
<evidence type="ECO:0000256" key="3">
    <source>
        <dbReference type="ARBA" id="ARBA00022793"/>
    </source>
</evidence>
<dbReference type="NCBIfam" id="TIGR02127">
    <property type="entry name" value="pyrF_sub2"/>
    <property type="match status" value="1"/>
</dbReference>
<dbReference type="EMBL" id="FRAI01000005">
    <property type="protein sequence ID" value="SHJ70341.1"/>
    <property type="molecule type" value="Genomic_DNA"/>
</dbReference>
<name>A0A1M6LGK4_9FIRM</name>
<dbReference type="EC" id="4.1.1.23" evidence="7"/>
<keyword evidence="5 7" id="KW-0456">Lyase</keyword>
<evidence type="ECO:0000256" key="5">
    <source>
        <dbReference type="ARBA" id="ARBA00023239"/>
    </source>
</evidence>
<dbReference type="GO" id="GO:0006207">
    <property type="term" value="P:'de novo' pyrimidine nucleobase biosynthetic process"/>
    <property type="evidence" value="ECO:0007669"/>
    <property type="project" value="InterPro"/>
</dbReference>
<comment type="pathway">
    <text evidence="1 7">Pyrimidine metabolism; UMP biosynthesis via de novo pathway; UMP from orotate: step 2/2.</text>
</comment>
<dbReference type="SUPFAM" id="SSF51366">
    <property type="entry name" value="Ribulose-phoshate binding barrel"/>
    <property type="match status" value="1"/>
</dbReference>
<evidence type="ECO:0000256" key="7">
    <source>
        <dbReference type="HAMAP-Rule" id="MF_01215"/>
    </source>
</evidence>
<dbReference type="CDD" id="cd04725">
    <property type="entry name" value="OMP_decarboxylase_like"/>
    <property type="match status" value="1"/>
</dbReference>
<gene>
    <name evidence="7" type="primary">pyrF</name>
    <name evidence="9" type="ORF">SAMN02745227_00502</name>
</gene>
<sequence length="292" mass="32715">MFIEKLLREIKQKKSPCVVGLDPTLEMMPDKLKRKFLVKGDEKEIAQMFWQFNKEIIDYTAELTPCIKVQIAFYERFSLPGLEVFYKTLDYGKEKGLMTIADVKRGDIGSTAKAYAQGFLKNPSIDSITVNPYFGSDGLLPFVEETKGGEKGLFILVKTSNPSSKELQDLITEDGQFFYEKVADLVSSFEGDFSEFSHIGSVVGGTHKEHLKRLRKKLKGFILVPGYGAQGGKAEDIKYAFNTDGFGALVCSSRGITEYYKKIGEENYGLAAQISLKNMIADINREIEKGVE</sequence>
<keyword evidence="10" id="KW-1185">Reference proteome</keyword>
<dbReference type="UniPathway" id="UPA00070">
    <property type="reaction ID" value="UER00120"/>
</dbReference>
<dbReference type="HAMAP" id="MF_01215">
    <property type="entry name" value="OMPdecase_type2"/>
    <property type="match status" value="1"/>
</dbReference>
<evidence type="ECO:0000256" key="1">
    <source>
        <dbReference type="ARBA" id="ARBA00004861"/>
    </source>
</evidence>
<dbReference type="Proteomes" id="UP000243547">
    <property type="component" value="Unassembled WGS sequence"/>
</dbReference>
<dbReference type="RefSeq" id="WP_072906006.1">
    <property type="nucleotide sequence ID" value="NZ_FRAI01000005.1"/>
</dbReference>
<dbReference type="InterPro" id="IPR001754">
    <property type="entry name" value="OMPdeCOase_dom"/>
</dbReference>
<accession>A0A1M6LGK4</accession>
<feature type="domain" description="Orotidine 5'-phosphate decarboxylase" evidence="8">
    <location>
        <begin position="16"/>
        <end position="263"/>
    </location>
</feature>
<reference evidence="10" key="1">
    <citation type="submission" date="2016-11" db="EMBL/GenBank/DDBJ databases">
        <authorList>
            <person name="Varghese N."/>
            <person name="Submissions S."/>
        </authorList>
    </citation>
    <scope>NUCLEOTIDE SEQUENCE [LARGE SCALE GENOMIC DNA]</scope>
    <source>
        <strain evidence="10">DSM 14826</strain>
    </source>
</reference>
<dbReference type="Gene3D" id="3.20.20.70">
    <property type="entry name" value="Aldolase class I"/>
    <property type="match status" value="1"/>
</dbReference>
<dbReference type="SMART" id="SM00934">
    <property type="entry name" value="OMPdecase"/>
    <property type="match status" value="1"/>
</dbReference>
<dbReference type="GO" id="GO:0044205">
    <property type="term" value="P:'de novo' UMP biosynthetic process"/>
    <property type="evidence" value="ECO:0007669"/>
    <property type="project" value="UniProtKB-UniRule"/>
</dbReference>
<keyword evidence="4 7" id="KW-0665">Pyrimidine biosynthesis</keyword>
<proteinExistence type="inferred from homology"/>
<comment type="similarity">
    <text evidence="2 7">Belongs to the OMP decarboxylase family. Type 2 subfamily.</text>
</comment>
<comment type="catalytic activity">
    <reaction evidence="6 7">
        <text>orotidine 5'-phosphate + H(+) = UMP + CO2</text>
        <dbReference type="Rhea" id="RHEA:11596"/>
        <dbReference type="ChEBI" id="CHEBI:15378"/>
        <dbReference type="ChEBI" id="CHEBI:16526"/>
        <dbReference type="ChEBI" id="CHEBI:57538"/>
        <dbReference type="ChEBI" id="CHEBI:57865"/>
        <dbReference type="EC" id="4.1.1.23"/>
    </reaction>
</comment>
<dbReference type="InterPro" id="IPR018089">
    <property type="entry name" value="OMPdecase_AS"/>
</dbReference>
<evidence type="ECO:0000256" key="4">
    <source>
        <dbReference type="ARBA" id="ARBA00022975"/>
    </source>
</evidence>
<dbReference type="InterPro" id="IPR013785">
    <property type="entry name" value="Aldolase_TIM"/>
</dbReference>
<organism evidence="9 10">
    <name type="scientific">Anaerobranca californiensis DSM 14826</name>
    <dbReference type="NCBI Taxonomy" id="1120989"/>
    <lineage>
        <taxon>Bacteria</taxon>
        <taxon>Bacillati</taxon>
        <taxon>Bacillota</taxon>
        <taxon>Clostridia</taxon>
        <taxon>Eubacteriales</taxon>
        <taxon>Proteinivoracaceae</taxon>
        <taxon>Anaerobranca</taxon>
    </lineage>
</organism>
<protein>
    <recommendedName>
        <fullName evidence="7">Orotidine 5'-phosphate decarboxylase</fullName>
        <ecNumber evidence="7">4.1.1.23</ecNumber>
    </recommendedName>
    <alternativeName>
        <fullName evidence="7">OMP decarboxylase</fullName>
        <shortName evidence="7">OMPDCase</shortName>
        <shortName evidence="7">OMPdecase</shortName>
    </alternativeName>
</protein>
<dbReference type="OrthoDB" id="9808470at2"/>
<dbReference type="PANTHER" id="PTHR43375">
    <property type="entry name" value="OROTIDINE 5'-PHOSPHATE DECARBOXYLASE"/>
    <property type="match status" value="1"/>
</dbReference>
<dbReference type="Pfam" id="PF00215">
    <property type="entry name" value="OMPdecase"/>
    <property type="match status" value="1"/>
</dbReference>
<dbReference type="GO" id="GO:0004590">
    <property type="term" value="F:orotidine-5'-phosphate decarboxylase activity"/>
    <property type="evidence" value="ECO:0007669"/>
    <property type="project" value="UniProtKB-UniRule"/>
</dbReference>
<dbReference type="InterPro" id="IPR011995">
    <property type="entry name" value="OMPdecase_type-2"/>
</dbReference>
<dbReference type="InterPro" id="IPR011060">
    <property type="entry name" value="RibuloseP-bd_barrel"/>
</dbReference>
<dbReference type="AlphaFoldDB" id="A0A1M6LGK4"/>
<dbReference type="STRING" id="1120989.SAMN02745227_00502"/>
<keyword evidence="3 7" id="KW-0210">Decarboxylase</keyword>
<dbReference type="PANTHER" id="PTHR43375:SF1">
    <property type="entry name" value="OROTIDINE 5'-PHOSPHATE DECARBOXYLASE"/>
    <property type="match status" value="1"/>
</dbReference>
<evidence type="ECO:0000256" key="6">
    <source>
        <dbReference type="ARBA" id="ARBA00049157"/>
    </source>
</evidence>
<evidence type="ECO:0000313" key="10">
    <source>
        <dbReference type="Proteomes" id="UP000243547"/>
    </source>
</evidence>